<dbReference type="GeneID" id="112542587"/>
<keyword evidence="2" id="KW-1185">Reference proteome</keyword>
<feature type="compositionally biased region" description="Polar residues" evidence="1">
    <location>
        <begin position="1181"/>
        <end position="1203"/>
    </location>
</feature>
<dbReference type="RefSeq" id="XP_025031645.1">
    <property type="nucleotide sequence ID" value="XM_025175877.1"/>
</dbReference>
<proteinExistence type="predicted"/>
<sequence length="1479" mass="164880">MGKNKGSWRKFFCCAVPSETQSSTCINITGPEHFKSSSELSEPDLELDQDEDEDELYIEAEVQTSNVEIPEGNRWRWSRLHKEVELQTSIISVPIAEAESSSEADVQIQTSFSSIPREVDARAQTSFLSLRSPTPVETDAQIQTSFAELRRIVEAEAQVQALLRSLPEEKEAQMQTSLSSLRGEMEAQVQTSQLSLPEGKEAQVQTSLLSLPEEKEAQVQTSLLSLPGRMEAHVQTSLLSLPEEKEAQVQTSFTSLPDRDSAISLAECIQAQPSYLELLEKIASLPILVEAKVQTSPTDFLIPSRTDMQVQTSFSDYMSEKEDVSSVENEFQTKLSSYQSSLVELSNLYPTYVNAEVQTLPVQVPPGNDWRTARLNAEAQVQTSFTSVIEEPEIQVQPSQLELEEEEELGAPLLIEKKSLPSHLTEASAQTSDTLIRQWDKWHLLHPQASVQVQTSTAELLKKLSLLSQIETTESLSRAELLKKISSLSVAEPQLQMSSHELMRKASSWSDTEAQNLVFSDELLEKRPFSAQALPTSDYESARPLSSSSFKKEAQVQTSDIELMKKLSSLSQTKLQEKCSSLSLIEAENEKQEVTEGKEYLVTPQVIEAQIRKWYHELPEVQTSASQTPFQRDRLWSSAVDSEVQTSYVEIPFGNRWRESRLQAEAEVQTAGLELSREEIESLSPKQSESQRQASLLEVWRARDLADAQMPTSVLDSPKTVESPAPLVVDSEAQTSLLDIWKVKEQMDVQVQTSVSELSKQGIISPPTEQVDKLAQTSFLDVWKAKELVNIQQKISETKLEETKVEPSPQLKADFEMQTSLTDIWRKKEQLDTQAQTSFVDVVEGKEEPSLVSQTGDAEVQTSDIDIPSDLYADFQQQTSLELDETPPPSQMDIQPQASLLDLWKAKEESHLVSQMDAQMQTSDTDMPGEDSWHPSHLYADFQQQTSLELEESPPPSQMDTRPQASLLDLWKAKEESHLVSQMDAQMQTSDTDMPGDDSWHPSHSYADFQQQTSLELEEAKIEAPQMDTQVQTSLLDIWKAKELNNAQLQTSWIDLPESTEKSSFPSESEIPVHPSLVVKAESPPPAQVTTQVQTSSLDIWKTKNLTDAEIQTSLSYLPPTTEVLPLSPQTESSKQPPTPEILRVIEPTEDQIKTTMTKFPVTSAQTSPTDMQAPDDLPNAQVQSPGTTLPSSPSFTDVSSIPSRMDVSPAPLHTQASPAPSRTEVPPAPLHMEVLPVPLHMEVLPAPLYMEVSPAPLHTEVFPAPLRTEVSPALLGIEQLPAVSHITESPTLPCIAESPVPSRTCSPKRPPTPASGCAKIETFHLEQSSALVQKSLLELWALREEAVLQVQNTNLGLSFEEDLRLFPRLVESPVKIADVKIQEGKKLDQISKVEMKSKTPVFTEAQVQTSYVDIPRGKKWRSSRICTEAQVQTSSHEVHVKDRIPAIRDHTVAKRVPKGPRRAAPLSVHLHIKMAPKR</sequence>
<gene>
    <name evidence="3" type="primary">LOC112542587</name>
</gene>
<dbReference type="InterPro" id="IPR038754">
    <property type="entry name" value="TSBP1"/>
</dbReference>
<dbReference type="PANTHER" id="PTHR14368">
    <property type="entry name" value="TESTIS-EXPRESSED BASIC PROTEIN 1"/>
    <property type="match status" value="1"/>
</dbReference>
<dbReference type="KEGG" id="pbi:112542587"/>
<evidence type="ECO:0000313" key="3">
    <source>
        <dbReference type="RefSeq" id="XP_025031645.1"/>
    </source>
</evidence>
<protein>
    <submittedName>
        <fullName evidence="3">Mucin-17-like</fullName>
    </submittedName>
</protein>
<feature type="compositionally biased region" description="Polar residues" evidence="1">
    <location>
        <begin position="912"/>
        <end position="925"/>
    </location>
</feature>
<accession>A0A9F5IU09</accession>
<feature type="compositionally biased region" description="Polar residues" evidence="1">
    <location>
        <begin position="1161"/>
        <end position="1171"/>
    </location>
</feature>
<feature type="region of interest" description="Disordered" evidence="1">
    <location>
        <begin position="1161"/>
        <end position="1227"/>
    </location>
</feature>
<dbReference type="Proteomes" id="UP000695026">
    <property type="component" value="Unplaced"/>
</dbReference>
<reference evidence="3" key="1">
    <citation type="submission" date="2025-08" db="UniProtKB">
        <authorList>
            <consortium name="RefSeq"/>
        </authorList>
    </citation>
    <scope>IDENTIFICATION</scope>
    <source>
        <tissue evidence="3">Liver</tissue>
    </source>
</reference>
<name>A0A9F5IU09_PYTBI</name>
<evidence type="ECO:0000256" key="1">
    <source>
        <dbReference type="SAM" id="MobiDB-lite"/>
    </source>
</evidence>
<dbReference type="OMA" id="RADAKMQ"/>
<feature type="compositionally biased region" description="Polar residues" evidence="1">
    <location>
        <begin position="979"/>
        <end position="992"/>
    </location>
</feature>
<feature type="region of interest" description="Disordered" evidence="1">
    <location>
        <begin position="912"/>
        <end position="935"/>
    </location>
</feature>
<organism evidence="2 3">
    <name type="scientific">Python bivittatus</name>
    <name type="common">Burmese python</name>
    <name type="synonym">Python molurus bivittatus</name>
    <dbReference type="NCBI Taxonomy" id="176946"/>
    <lineage>
        <taxon>Eukaryota</taxon>
        <taxon>Metazoa</taxon>
        <taxon>Chordata</taxon>
        <taxon>Craniata</taxon>
        <taxon>Vertebrata</taxon>
        <taxon>Euteleostomi</taxon>
        <taxon>Lepidosauria</taxon>
        <taxon>Squamata</taxon>
        <taxon>Bifurcata</taxon>
        <taxon>Unidentata</taxon>
        <taxon>Episquamata</taxon>
        <taxon>Toxicofera</taxon>
        <taxon>Serpentes</taxon>
        <taxon>Henophidia</taxon>
        <taxon>Pythonidae</taxon>
        <taxon>Python</taxon>
    </lineage>
</organism>
<dbReference type="PANTHER" id="PTHR14368:SF7">
    <property type="entry name" value="TESTIS-EXPRESSED BASIC PROTEIN 1"/>
    <property type="match status" value="1"/>
</dbReference>
<feature type="region of interest" description="Disordered" evidence="1">
    <location>
        <begin position="979"/>
        <end position="1005"/>
    </location>
</feature>
<evidence type="ECO:0000313" key="2">
    <source>
        <dbReference type="Proteomes" id="UP000695026"/>
    </source>
</evidence>
<dbReference type="OrthoDB" id="9427773at2759"/>